<reference evidence="3 4" key="1">
    <citation type="submission" date="2018-06" db="EMBL/GenBank/DDBJ databases">
        <title>Genomic Encyclopedia of Type Strains, Phase III (KMG-III): the genomes of soil and plant-associated and newly described type strains.</title>
        <authorList>
            <person name="Whitman W."/>
        </authorList>
    </citation>
    <scope>NUCLEOTIDE SEQUENCE [LARGE SCALE GENOMIC DNA]</scope>
    <source>
        <strain evidence="3 4">CGMCC 4.7090</strain>
    </source>
</reference>
<comment type="caution">
    <text evidence="3">The sequence shown here is derived from an EMBL/GenBank/DDBJ whole genome shotgun (WGS) entry which is preliminary data.</text>
</comment>
<protein>
    <submittedName>
        <fullName evidence="3">TetR family transcriptional regulator</fullName>
    </submittedName>
</protein>
<feature type="domain" description="HTH tetR-type" evidence="2">
    <location>
        <begin position="8"/>
        <end position="54"/>
    </location>
</feature>
<dbReference type="InterPro" id="IPR001647">
    <property type="entry name" value="HTH_TetR"/>
</dbReference>
<dbReference type="SUPFAM" id="SSF46689">
    <property type="entry name" value="Homeodomain-like"/>
    <property type="match status" value="1"/>
</dbReference>
<evidence type="ECO:0000256" key="1">
    <source>
        <dbReference type="ARBA" id="ARBA00023125"/>
    </source>
</evidence>
<dbReference type="GO" id="GO:0003677">
    <property type="term" value="F:DNA binding"/>
    <property type="evidence" value="ECO:0007669"/>
    <property type="project" value="UniProtKB-KW"/>
</dbReference>
<dbReference type="InterPro" id="IPR009057">
    <property type="entry name" value="Homeodomain-like_sf"/>
</dbReference>
<evidence type="ECO:0000313" key="3">
    <source>
        <dbReference type="EMBL" id="RAK28868.1"/>
    </source>
</evidence>
<dbReference type="EMBL" id="QLMJ01000019">
    <property type="protein sequence ID" value="RAK28868.1"/>
    <property type="molecule type" value="Genomic_DNA"/>
</dbReference>
<organism evidence="3 4">
    <name type="scientific">Actinoplanes lutulentus</name>
    <dbReference type="NCBI Taxonomy" id="1287878"/>
    <lineage>
        <taxon>Bacteria</taxon>
        <taxon>Bacillati</taxon>
        <taxon>Actinomycetota</taxon>
        <taxon>Actinomycetes</taxon>
        <taxon>Micromonosporales</taxon>
        <taxon>Micromonosporaceae</taxon>
        <taxon>Actinoplanes</taxon>
    </lineage>
</organism>
<dbReference type="Gene3D" id="1.10.357.10">
    <property type="entry name" value="Tetracycline Repressor, domain 2"/>
    <property type="match status" value="1"/>
</dbReference>
<dbReference type="Proteomes" id="UP000249341">
    <property type="component" value="Unassembled WGS sequence"/>
</dbReference>
<dbReference type="OrthoDB" id="2356263at2"/>
<proteinExistence type="predicted"/>
<dbReference type="Pfam" id="PF00440">
    <property type="entry name" value="TetR_N"/>
    <property type="match status" value="1"/>
</dbReference>
<evidence type="ECO:0000259" key="2">
    <source>
        <dbReference type="Pfam" id="PF00440"/>
    </source>
</evidence>
<keyword evidence="4" id="KW-1185">Reference proteome</keyword>
<evidence type="ECO:0000313" key="4">
    <source>
        <dbReference type="Proteomes" id="UP000249341"/>
    </source>
</evidence>
<dbReference type="AlphaFoldDB" id="A0A327Z287"/>
<accession>A0A327Z287</accession>
<dbReference type="RefSeq" id="WP_111653303.1">
    <property type="nucleotide sequence ID" value="NZ_JACHWI010000001.1"/>
</dbReference>
<name>A0A327Z287_9ACTN</name>
<gene>
    <name evidence="3" type="ORF">B0I29_119206</name>
</gene>
<keyword evidence="1" id="KW-0238">DNA-binding</keyword>
<sequence length="196" mass="21985">MGRTKEEILLAAERMFAGQGFEVSLREIGAAAGQRNHSAVQYHFGDKAGLVKALYEYRMVPLNAHRRTLLDDLHATGSSGDLPSIVRVWLTPLADHVVSRRGHSWYVRFISRFVLSGSYQEMPFSGDYFAPMIEVFGLLARRLPNLTEERLRTTNLHTVIVLADLEQRLDDPDFTESEATAVVDELLLTTLAVLNA</sequence>